<accession>A0ACB8A7V1</accession>
<sequence>MPKANAQKAAARANNPQEINTNTMDITAASQGHTPPSPSPNPNKRPRQTPPSPVTAPPPLPNVMDIFNEDANIQGVSASIHAPKAETPVDNSVSRPIETMSNVEQTANMQPTPTPTEPESIHPDQALLEILATAEANMAVLSNVSLANQSTQNVTPPPENGFPTIHLTQSAQLFDNLDPSVLASWISAPDPKFLIRIFDYNGINSRDKESVFVGKIKAVIKSIAAPEERDEFEANISPPITKQGAKFKALGFLAQDIPRSITERVLEQRIWSTPAITFEARPFRELTAQTLLLCLQGFTTQDSNVVARAVYDAWNSTAARREIMHHLEKARDIMPNGVEHAYNSFSATLRVERISYKAAGGYDAPRFNVYATSPTKVASVWTDIRTYMRTLIYISPFGGTGKAISFQMCQLCKCISHPRGLCPFPVIPNWYGGSRDKPKQDDTFSAKNKGKGKQLQEDVE</sequence>
<keyword evidence="2" id="KW-1185">Reference proteome</keyword>
<protein>
    <submittedName>
        <fullName evidence="1">Uncharacterized protein</fullName>
    </submittedName>
</protein>
<name>A0ACB8A7V1_9AGAM</name>
<reference evidence="1" key="1">
    <citation type="journal article" date="2021" name="New Phytol.">
        <title>Evolutionary innovations through gain and loss of genes in the ectomycorrhizal Boletales.</title>
        <authorList>
            <person name="Wu G."/>
            <person name="Miyauchi S."/>
            <person name="Morin E."/>
            <person name="Kuo A."/>
            <person name="Drula E."/>
            <person name="Varga T."/>
            <person name="Kohler A."/>
            <person name="Feng B."/>
            <person name="Cao Y."/>
            <person name="Lipzen A."/>
            <person name="Daum C."/>
            <person name="Hundley H."/>
            <person name="Pangilinan J."/>
            <person name="Johnson J."/>
            <person name="Barry K."/>
            <person name="LaButti K."/>
            <person name="Ng V."/>
            <person name="Ahrendt S."/>
            <person name="Min B."/>
            <person name="Choi I.G."/>
            <person name="Park H."/>
            <person name="Plett J.M."/>
            <person name="Magnuson J."/>
            <person name="Spatafora J.W."/>
            <person name="Nagy L.G."/>
            <person name="Henrissat B."/>
            <person name="Grigoriev I.V."/>
            <person name="Yang Z.L."/>
            <person name="Xu J."/>
            <person name="Martin F.M."/>
        </authorList>
    </citation>
    <scope>NUCLEOTIDE SEQUENCE</scope>
    <source>
        <strain evidence="1">ATCC 28755</strain>
    </source>
</reference>
<dbReference type="Proteomes" id="UP000790377">
    <property type="component" value="Unassembled WGS sequence"/>
</dbReference>
<gene>
    <name evidence="1" type="ORF">BJ138DRAFT_1102940</name>
</gene>
<evidence type="ECO:0000313" key="2">
    <source>
        <dbReference type="Proteomes" id="UP000790377"/>
    </source>
</evidence>
<comment type="caution">
    <text evidence="1">The sequence shown here is derived from an EMBL/GenBank/DDBJ whole genome shotgun (WGS) entry which is preliminary data.</text>
</comment>
<evidence type="ECO:0000313" key="1">
    <source>
        <dbReference type="EMBL" id="KAH7909130.1"/>
    </source>
</evidence>
<proteinExistence type="predicted"/>
<organism evidence="1 2">
    <name type="scientific">Hygrophoropsis aurantiaca</name>
    <dbReference type="NCBI Taxonomy" id="72124"/>
    <lineage>
        <taxon>Eukaryota</taxon>
        <taxon>Fungi</taxon>
        <taxon>Dikarya</taxon>
        <taxon>Basidiomycota</taxon>
        <taxon>Agaricomycotina</taxon>
        <taxon>Agaricomycetes</taxon>
        <taxon>Agaricomycetidae</taxon>
        <taxon>Boletales</taxon>
        <taxon>Coniophorineae</taxon>
        <taxon>Hygrophoropsidaceae</taxon>
        <taxon>Hygrophoropsis</taxon>
    </lineage>
</organism>
<dbReference type="EMBL" id="MU267777">
    <property type="protein sequence ID" value="KAH7909130.1"/>
    <property type="molecule type" value="Genomic_DNA"/>
</dbReference>